<feature type="compositionally biased region" description="Low complexity" evidence="4">
    <location>
        <begin position="114"/>
        <end position="128"/>
    </location>
</feature>
<sequence>MDISILSAAASSAGNAQRSSSSPATGSEGSFAQRLEQAVGNGSATASTADSPSTDAPGSNSPSSDTPVPPAAGEAPSAAGSAAVGQATQTPARSALPALLAEQSLANATVASTAVPGAPGDSPASAPVQPLDALDEIRRRMKLIEQAGQLPGDMAAAGMANGFIPPQNPAGSALASTTPALGTGQATSLDGLRSLSGRPPEAAGGQPAASQAALPDAATQQPATTIGVAVGNGADSAPLENNASLPLADSPARSETTSATPLNLNGSTAVSTPSTTPAANPALATLAAPLASREWQQGLGQQLIGLHQRGEQQIELHLHPADLGPLSISLKLGELGAQAQFLSAHPQVRAAIEQAIPQLREALASQGISLGETSVGEQHQPQRDSQAGSGAGGGSATAASEVLDNAQITTTSAPARPLSLGQVDLYA</sequence>
<evidence type="ECO:0000313" key="7">
    <source>
        <dbReference type="Proteomes" id="UP000242930"/>
    </source>
</evidence>
<feature type="compositionally biased region" description="Low complexity" evidence="4">
    <location>
        <begin position="43"/>
        <end position="57"/>
    </location>
</feature>
<dbReference type="Proteomes" id="UP000242930">
    <property type="component" value="Unassembled WGS sequence"/>
</dbReference>
<evidence type="ECO:0000259" key="5">
    <source>
        <dbReference type="Pfam" id="PF02120"/>
    </source>
</evidence>
<dbReference type="STRING" id="915471.SAMN05216201_10844"/>
<feature type="compositionally biased region" description="Low complexity" evidence="4">
    <location>
        <begin position="71"/>
        <end position="90"/>
    </location>
</feature>
<name>A0A1H6YHU3_9PSED</name>
<feature type="compositionally biased region" description="Low complexity" evidence="4">
    <location>
        <begin position="267"/>
        <end position="278"/>
    </location>
</feature>
<evidence type="ECO:0000256" key="1">
    <source>
        <dbReference type="ARBA" id="ARBA00003944"/>
    </source>
</evidence>
<proteinExistence type="inferred from homology"/>
<organism evidence="6 7">
    <name type="scientific">Pseudomonas linyingensis</name>
    <dbReference type="NCBI Taxonomy" id="915471"/>
    <lineage>
        <taxon>Bacteria</taxon>
        <taxon>Pseudomonadati</taxon>
        <taxon>Pseudomonadota</taxon>
        <taxon>Gammaproteobacteria</taxon>
        <taxon>Pseudomonadales</taxon>
        <taxon>Pseudomonadaceae</taxon>
        <taxon>Pseudomonas</taxon>
    </lineage>
</organism>
<feature type="region of interest" description="Disordered" evidence="4">
    <location>
        <begin position="373"/>
        <end position="401"/>
    </location>
</feature>
<dbReference type="EMBL" id="FNZE01000008">
    <property type="protein sequence ID" value="SEJ39976.1"/>
    <property type="molecule type" value="Genomic_DNA"/>
</dbReference>
<dbReference type="RefSeq" id="WP_090310920.1">
    <property type="nucleotide sequence ID" value="NZ_FNZE01000008.1"/>
</dbReference>
<comment type="function">
    <text evidence="1">Controls the length of the flagellar hook.</text>
</comment>
<evidence type="ECO:0000256" key="2">
    <source>
        <dbReference type="ARBA" id="ARBA00009149"/>
    </source>
</evidence>
<reference evidence="7" key="1">
    <citation type="submission" date="2016-10" db="EMBL/GenBank/DDBJ databases">
        <authorList>
            <person name="Varghese N."/>
            <person name="Submissions S."/>
        </authorList>
    </citation>
    <scope>NUCLEOTIDE SEQUENCE [LARGE SCALE GENOMIC DNA]</scope>
    <source>
        <strain evidence="7">LMG 25967</strain>
    </source>
</reference>
<keyword evidence="7" id="KW-1185">Reference proteome</keyword>
<dbReference type="InterPro" id="IPR038610">
    <property type="entry name" value="FliK-like_C_sf"/>
</dbReference>
<feature type="compositionally biased region" description="Low complexity" evidence="4">
    <location>
        <begin position="1"/>
        <end position="30"/>
    </location>
</feature>
<dbReference type="Gene3D" id="3.30.750.140">
    <property type="match status" value="1"/>
</dbReference>
<feature type="compositionally biased region" description="Polar residues" evidence="4">
    <location>
        <begin position="174"/>
        <end position="188"/>
    </location>
</feature>
<dbReference type="Pfam" id="PF02120">
    <property type="entry name" value="Flg_hook"/>
    <property type="match status" value="1"/>
</dbReference>
<dbReference type="CDD" id="cd17470">
    <property type="entry name" value="T3SS_Flik_C"/>
    <property type="match status" value="1"/>
</dbReference>
<dbReference type="PANTHER" id="PTHR37533:SF2">
    <property type="entry name" value="FLAGELLAR HOOK-LENGTH CONTROL PROTEIN"/>
    <property type="match status" value="1"/>
</dbReference>
<evidence type="ECO:0000313" key="6">
    <source>
        <dbReference type="EMBL" id="SEJ39976.1"/>
    </source>
</evidence>
<keyword evidence="6" id="KW-0966">Cell projection</keyword>
<protein>
    <submittedName>
        <fullName evidence="6">Flagellar hook-length control protein FliK</fullName>
    </submittedName>
</protein>
<keyword evidence="6" id="KW-0969">Cilium</keyword>
<dbReference type="InterPro" id="IPR052563">
    <property type="entry name" value="FliK"/>
</dbReference>
<dbReference type="PANTHER" id="PTHR37533">
    <property type="entry name" value="FLAGELLAR HOOK-LENGTH CONTROL PROTEIN"/>
    <property type="match status" value="1"/>
</dbReference>
<comment type="similarity">
    <text evidence="2">Belongs to the FliK family.</text>
</comment>
<feature type="region of interest" description="Disordered" evidence="4">
    <location>
        <begin position="112"/>
        <end position="133"/>
    </location>
</feature>
<feature type="region of interest" description="Disordered" evidence="4">
    <location>
        <begin position="158"/>
        <end position="220"/>
    </location>
</feature>
<keyword evidence="6" id="KW-0282">Flagellum</keyword>
<evidence type="ECO:0000256" key="4">
    <source>
        <dbReference type="SAM" id="MobiDB-lite"/>
    </source>
</evidence>
<feature type="compositionally biased region" description="Low complexity" evidence="4">
    <location>
        <begin position="199"/>
        <end position="218"/>
    </location>
</feature>
<dbReference type="GO" id="GO:0044780">
    <property type="term" value="P:bacterial-type flagellum assembly"/>
    <property type="evidence" value="ECO:0007669"/>
    <property type="project" value="InterPro"/>
</dbReference>
<dbReference type="GO" id="GO:0009424">
    <property type="term" value="C:bacterial-type flagellum hook"/>
    <property type="evidence" value="ECO:0007669"/>
    <property type="project" value="InterPro"/>
</dbReference>
<accession>A0A1H6YHU3</accession>
<dbReference type="PRINTS" id="PR01007">
    <property type="entry name" value="FLGHOOKFLIK"/>
</dbReference>
<feature type="region of interest" description="Disordered" evidence="4">
    <location>
        <begin position="1"/>
        <end position="91"/>
    </location>
</feature>
<feature type="compositionally biased region" description="Polar residues" evidence="4">
    <location>
        <begin position="373"/>
        <end position="386"/>
    </location>
</feature>
<feature type="region of interest" description="Disordered" evidence="4">
    <location>
        <begin position="237"/>
        <end position="278"/>
    </location>
</feature>
<feature type="domain" description="Flagellar hook-length control protein-like C-terminal" evidence="5">
    <location>
        <begin position="302"/>
        <end position="383"/>
    </location>
</feature>
<gene>
    <name evidence="6" type="ORF">SAMN05216201_10844</name>
</gene>
<dbReference type="OrthoDB" id="1792985at2"/>
<dbReference type="AlphaFoldDB" id="A0A1H6YHU3"/>
<keyword evidence="3" id="KW-1005">Bacterial flagellum biogenesis</keyword>
<evidence type="ECO:0000256" key="3">
    <source>
        <dbReference type="ARBA" id="ARBA00022795"/>
    </source>
</evidence>
<feature type="compositionally biased region" description="Polar residues" evidence="4">
    <location>
        <begin position="253"/>
        <end position="266"/>
    </location>
</feature>
<dbReference type="InterPro" id="IPR001635">
    <property type="entry name" value="Flag_hook_Flik"/>
</dbReference>
<dbReference type="InterPro" id="IPR021136">
    <property type="entry name" value="Flagellar_hook_control-like_C"/>
</dbReference>